<dbReference type="CDD" id="cd00201">
    <property type="entry name" value="WW"/>
    <property type="match status" value="1"/>
</dbReference>
<dbReference type="Gene3D" id="2.20.70.10">
    <property type="match status" value="1"/>
</dbReference>
<dbReference type="PROSITE" id="PS50020">
    <property type="entry name" value="WW_DOMAIN_2"/>
    <property type="match status" value="1"/>
</dbReference>
<comment type="caution">
    <text evidence="3">The sequence shown here is derived from an EMBL/GenBank/DDBJ whole genome shotgun (WGS) entry which is preliminary data.</text>
</comment>
<protein>
    <recommendedName>
        <fullName evidence="2">WW domain-containing protein</fullName>
    </recommendedName>
</protein>
<accession>A0ABQ6M552</accession>
<dbReference type="EMBL" id="BRYB01003726">
    <property type="protein sequence ID" value="GMI19578.1"/>
    <property type="molecule type" value="Genomic_DNA"/>
</dbReference>
<proteinExistence type="predicted"/>
<gene>
    <name evidence="3" type="ORF">TeGR_g8796</name>
</gene>
<dbReference type="SUPFAM" id="SSF51045">
    <property type="entry name" value="WW domain"/>
    <property type="match status" value="1"/>
</dbReference>
<name>A0ABQ6M552_9STRA</name>
<feature type="region of interest" description="Disordered" evidence="1">
    <location>
        <begin position="1"/>
        <end position="33"/>
    </location>
</feature>
<dbReference type="InterPro" id="IPR036020">
    <property type="entry name" value="WW_dom_sf"/>
</dbReference>
<feature type="compositionally biased region" description="Gly residues" evidence="1">
    <location>
        <begin position="280"/>
        <end position="291"/>
    </location>
</feature>
<dbReference type="Pfam" id="PF00397">
    <property type="entry name" value="WW"/>
    <property type="match status" value="1"/>
</dbReference>
<dbReference type="PROSITE" id="PS01159">
    <property type="entry name" value="WW_DOMAIN_1"/>
    <property type="match status" value="1"/>
</dbReference>
<feature type="domain" description="WW" evidence="2">
    <location>
        <begin position="87"/>
        <end position="121"/>
    </location>
</feature>
<evidence type="ECO:0000259" key="2">
    <source>
        <dbReference type="PROSITE" id="PS50020"/>
    </source>
</evidence>
<sequence>LRPPPPRSQDEETGYDYYYHDATETSQYSRPDGFSTLSDPFACISRSREVAARAAAMNRAGGPGEGGGRPPARVLAGRREEDAVVEEFLNGGWVKYRDDESGHEYYWNEGAQESTYDRPEGFQTHQDPFKGARASVPAVRFSAPAAGGALCAQVTSTVAGGVTKTLAEIELAPTTAPAATALVLTSLVSSQSSAASSLASLLSSASALRASAAEWRDAAGALGRQLREREGELVANFCVVLNENRERAVNVQGSKLMFGMDDADTLNNLVDSTEEARGGVVGVGGGGGGGSAKKMKVAEAAGTRRPPPPEPARTRKAPPPEPAQMKTEAKEIAMPAKVVGGPNLAILDDSSDDEIC</sequence>
<organism evidence="3 4">
    <name type="scientific">Tetraparma gracilis</name>
    <dbReference type="NCBI Taxonomy" id="2962635"/>
    <lineage>
        <taxon>Eukaryota</taxon>
        <taxon>Sar</taxon>
        <taxon>Stramenopiles</taxon>
        <taxon>Ochrophyta</taxon>
        <taxon>Bolidophyceae</taxon>
        <taxon>Parmales</taxon>
        <taxon>Triparmaceae</taxon>
        <taxon>Tetraparma</taxon>
    </lineage>
</organism>
<evidence type="ECO:0000313" key="4">
    <source>
        <dbReference type="Proteomes" id="UP001165060"/>
    </source>
</evidence>
<feature type="non-terminal residue" evidence="3">
    <location>
        <position position="1"/>
    </location>
</feature>
<keyword evidence="4" id="KW-1185">Reference proteome</keyword>
<evidence type="ECO:0000256" key="1">
    <source>
        <dbReference type="SAM" id="MobiDB-lite"/>
    </source>
</evidence>
<evidence type="ECO:0000313" key="3">
    <source>
        <dbReference type="EMBL" id="GMI19578.1"/>
    </source>
</evidence>
<feature type="compositionally biased region" description="Pro residues" evidence="1">
    <location>
        <begin position="305"/>
        <end position="322"/>
    </location>
</feature>
<feature type="region of interest" description="Disordered" evidence="1">
    <location>
        <begin position="280"/>
        <end position="356"/>
    </location>
</feature>
<reference evidence="3 4" key="1">
    <citation type="journal article" date="2023" name="Commun. Biol.">
        <title>Genome analysis of Parmales, the sister group of diatoms, reveals the evolutionary specialization of diatoms from phago-mixotrophs to photoautotrophs.</title>
        <authorList>
            <person name="Ban H."/>
            <person name="Sato S."/>
            <person name="Yoshikawa S."/>
            <person name="Yamada K."/>
            <person name="Nakamura Y."/>
            <person name="Ichinomiya M."/>
            <person name="Sato N."/>
            <person name="Blanc-Mathieu R."/>
            <person name="Endo H."/>
            <person name="Kuwata A."/>
            <person name="Ogata H."/>
        </authorList>
    </citation>
    <scope>NUCLEOTIDE SEQUENCE [LARGE SCALE GENOMIC DNA]</scope>
</reference>
<dbReference type="InterPro" id="IPR001202">
    <property type="entry name" value="WW_dom"/>
</dbReference>
<dbReference type="Proteomes" id="UP001165060">
    <property type="component" value="Unassembled WGS sequence"/>
</dbReference>
<dbReference type="SMART" id="SM00456">
    <property type="entry name" value="WW"/>
    <property type="match status" value="2"/>
</dbReference>